<dbReference type="GO" id="GO:0030170">
    <property type="term" value="F:pyridoxal phosphate binding"/>
    <property type="evidence" value="ECO:0007669"/>
    <property type="project" value="TreeGrafter"/>
</dbReference>
<dbReference type="InterPro" id="IPR035090">
    <property type="entry name" value="Pyridoxal_P_attach_site"/>
</dbReference>
<feature type="non-terminal residue" evidence="8">
    <location>
        <position position="1"/>
    </location>
</feature>
<protein>
    <recommendedName>
        <fullName evidence="7">Alpha-1,4 glucan phosphorylase</fullName>
        <ecNumber evidence="7">2.4.1.1</ecNumber>
    </recommendedName>
</protein>
<comment type="catalytic activity">
    <reaction evidence="7">
        <text>[(1-&gt;4)-alpha-D-glucosyl](n) + phosphate = [(1-&gt;4)-alpha-D-glucosyl](n-1) + alpha-D-glucose 1-phosphate</text>
        <dbReference type="Rhea" id="RHEA:41732"/>
        <dbReference type="Rhea" id="RHEA-COMP:9584"/>
        <dbReference type="Rhea" id="RHEA-COMP:9586"/>
        <dbReference type="ChEBI" id="CHEBI:15444"/>
        <dbReference type="ChEBI" id="CHEBI:43474"/>
        <dbReference type="ChEBI" id="CHEBI:58601"/>
        <dbReference type="EC" id="2.4.1.1"/>
    </reaction>
</comment>
<proteinExistence type="inferred from homology"/>
<comment type="similarity">
    <text evidence="2 7">Belongs to the glycogen phosphorylase family.</text>
</comment>
<evidence type="ECO:0000256" key="4">
    <source>
        <dbReference type="ARBA" id="ARBA00022679"/>
    </source>
</evidence>
<dbReference type="AlphaFoldDB" id="A0A820JVF9"/>
<dbReference type="Proteomes" id="UP000663881">
    <property type="component" value="Unassembled WGS sequence"/>
</dbReference>
<dbReference type="GO" id="GO:0005980">
    <property type="term" value="P:glycogen catabolic process"/>
    <property type="evidence" value="ECO:0007669"/>
    <property type="project" value="TreeGrafter"/>
</dbReference>
<evidence type="ECO:0000256" key="2">
    <source>
        <dbReference type="ARBA" id="ARBA00006047"/>
    </source>
</evidence>
<dbReference type="SUPFAM" id="SSF53756">
    <property type="entry name" value="UDP-Glycosyltransferase/glycogen phosphorylase"/>
    <property type="match status" value="1"/>
</dbReference>
<sequence>GKVVNNDPVIGDRLKVVFLENYRVTMAEQIIPAADLSEQISLAGMEASGTSNMKFMLNGSMTI</sequence>
<gene>
    <name evidence="8" type="ORF">OKA104_LOCUS47847</name>
</gene>
<dbReference type="EMBL" id="CAJOAY010019680">
    <property type="protein sequence ID" value="CAF4332537.1"/>
    <property type="molecule type" value="Genomic_DNA"/>
</dbReference>
<evidence type="ECO:0000313" key="8">
    <source>
        <dbReference type="EMBL" id="CAF4332537.1"/>
    </source>
</evidence>
<evidence type="ECO:0000256" key="3">
    <source>
        <dbReference type="ARBA" id="ARBA00022676"/>
    </source>
</evidence>
<keyword evidence="4 7" id="KW-0808">Transferase</keyword>
<evidence type="ECO:0000256" key="1">
    <source>
        <dbReference type="ARBA" id="ARBA00001933"/>
    </source>
</evidence>
<comment type="cofactor">
    <cofactor evidence="1 7">
        <name>pyridoxal 5'-phosphate</name>
        <dbReference type="ChEBI" id="CHEBI:597326"/>
    </cofactor>
</comment>
<name>A0A820JVF9_9BILA</name>
<dbReference type="EC" id="2.4.1.1" evidence="7"/>
<comment type="function">
    <text evidence="7">Allosteric enzyme that catalyzes the rate-limiting step in glycogen catabolism, the phosphorolytic cleavage of glycogen to produce glucose-1-phosphate, and plays a central role in maintaining cellular and organismal glucose homeostasis.</text>
</comment>
<evidence type="ECO:0000313" key="9">
    <source>
        <dbReference type="Proteomes" id="UP000663881"/>
    </source>
</evidence>
<dbReference type="PANTHER" id="PTHR11468">
    <property type="entry name" value="GLYCOGEN PHOSPHORYLASE"/>
    <property type="match status" value="1"/>
</dbReference>
<accession>A0A820JVF9</accession>
<evidence type="ECO:0000256" key="5">
    <source>
        <dbReference type="ARBA" id="ARBA00022898"/>
    </source>
</evidence>
<dbReference type="GO" id="GO:0005737">
    <property type="term" value="C:cytoplasm"/>
    <property type="evidence" value="ECO:0007669"/>
    <property type="project" value="TreeGrafter"/>
</dbReference>
<dbReference type="GO" id="GO:0008184">
    <property type="term" value="F:glycogen phosphorylase activity"/>
    <property type="evidence" value="ECO:0007669"/>
    <property type="project" value="InterPro"/>
</dbReference>
<evidence type="ECO:0000256" key="7">
    <source>
        <dbReference type="RuleBase" id="RU000587"/>
    </source>
</evidence>
<dbReference type="Pfam" id="PF00343">
    <property type="entry name" value="Phosphorylase"/>
    <property type="match status" value="1"/>
</dbReference>
<dbReference type="PROSITE" id="PS00102">
    <property type="entry name" value="PHOSPHORYLASE"/>
    <property type="match status" value="1"/>
</dbReference>
<dbReference type="PANTHER" id="PTHR11468:SF13">
    <property type="entry name" value="GLYCOGEN PHOSPHORYLASE"/>
    <property type="match status" value="1"/>
</dbReference>
<reference evidence="8" key="1">
    <citation type="submission" date="2021-02" db="EMBL/GenBank/DDBJ databases">
        <authorList>
            <person name="Nowell W R."/>
        </authorList>
    </citation>
    <scope>NUCLEOTIDE SEQUENCE</scope>
</reference>
<keyword evidence="5 7" id="KW-0663">Pyridoxal phosphate</keyword>
<keyword evidence="3 7" id="KW-0328">Glycosyltransferase</keyword>
<evidence type="ECO:0000256" key="6">
    <source>
        <dbReference type="ARBA" id="ARBA00023277"/>
    </source>
</evidence>
<comment type="caution">
    <text evidence="8">The sequence shown here is derived from an EMBL/GenBank/DDBJ whole genome shotgun (WGS) entry which is preliminary data.</text>
</comment>
<feature type="non-terminal residue" evidence="8">
    <location>
        <position position="63"/>
    </location>
</feature>
<dbReference type="InterPro" id="IPR000811">
    <property type="entry name" value="Glyco_trans_35"/>
</dbReference>
<keyword evidence="6 7" id="KW-0119">Carbohydrate metabolism</keyword>
<organism evidence="8 9">
    <name type="scientific">Adineta steineri</name>
    <dbReference type="NCBI Taxonomy" id="433720"/>
    <lineage>
        <taxon>Eukaryota</taxon>
        <taxon>Metazoa</taxon>
        <taxon>Spiralia</taxon>
        <taxon>Gnathifera</taxon>
        <taxon>Rotifera</taxon>
        <taxon>Eurotatoria</taxon>
        <taxon>Bdelloidea</taxon>
        <taxon>Adinetida</taxon>
        <taxon>Adinetidae</taxon>
        <taxon>Adineta</taxon>
    </lineage>
</organism>
<dbReference type="Gene3D" id="3.40.50.2000">
    <property type="entry name" value="Glycogen Phosphorylase B"/>
    <property type="match status" value="1"/>
</dbReference>